<dbReference type="SUPFAM" id="SSF50249">
    <property type="entry name" value="Nucleic acid-binding proteins"/>
    <property type="match status" value="1"/>
</dbReference>
<dbReference type="AlphaFoldDB" id="A0A387BJB3"/>
<dbReference type="RefSeq" id="WP_120772517.1">
    <property type="nucleotide sequence ID" value="NZ_CP032627.1"/>
</dbReference>
<dbReference type="OrthoDB" id="9809878at2"/>
<dbReference type="Pfam" id="PF00436">
    <property type="entry name" value="SSB"/>
    <property type="match status" value="1"/>
</dbReference>
<dbReference type="Proteomes" id="UP000269374">
    <property type="component" value="Chromosome"/>
</dbReference>
<dbReference type="InterPro" id="IPR012340">
    <property type="entry name" value="NA-bd_OB-fold"/>
</dbReference>
<evidence type="ECO:0000313" key="5">
    <source>
        <dbReference type="EMBL" id="AYG01137.1"/>
    </source>
</evidence>
<name>A0A387BJB3_9LACT</name>
<gene>
    <name evidence="5" type="primary">ssb</name>
    <name evidence="5" type="ORF">D7I46_08540</name>
</gene>
<dbReference type="KEGG" id="lact:D7I46_08540"/>
<keyword evidence="1 2" id="KW-0238">DNA-binding</keyword>
<dbReference type="NCBIfam" id="TIGR00621">
    <property type="entry name" value="ssb"/>
    <property type="match status" value="1"/>
</dbReference>
<dbReference type="GO" id="GO:0006260">
    <property type="term" value="P:DNA replication"/>
    <property type="evidence" value="ECO:0007669"/>
    <property type="project" value="InterPro"/>
</dbReference>
<feature type="region of interest" description="Disordered" evidence="4">
    <location>
        <begin position="107"/>
        <end position="128"/>
    </location>
</feature>
<dbReference type="PROSITE" id="PS50935">
    <property type="entry name" value="SSB"/>
    <property type="match status" value="1"/>
</dbReference>
<dbReference type="EMBL" id="CP032627">
    <property type="protein sequence ID" value="AYG01137.1"/>
    <property type="molecule type" value="Genomic_DNA"/>
</dbReference>
<feature type="compositionally biased region" description="Polar residues" evidence="4">
    <location>
        <begin position="107"/>
        <end position="126"/>
    </location>
</feature>
<dbReference type="InterPro" id="IPR011344">
    <property type="entry name" value="ssDNA-bd"/>
</dbReference>
<dbReference type="GO" id="GO:0003697">
    <property type="term" value="F:single-stranded DNA binding"/>
    <property type="evidence" value="ECO:0007669"/>
    <property type="project" value="InterPro"/>
</dbReference>
<evidence type="ECO:0000256" key="2">
    <source>
        <dbReference type="PROSITE-ProRule" id="PRU00252"/>
    </source>
</evidence>
<accession>A0A387BJB3</accession>
<organism evidence="5 6">
    <name type="scientific">Lactococcus allomyrinae</name>
    <dbReference type="NCBI Taxonomy" id="2419773"/>
    <lineage>
        <taxon>Bacteria</taxon>
        <taxon>Bacillati</taxon>
        <taxon>Bacillota</taxon>
        <taxon>Bacilli</taxon>
        <taxon>Lactobacillales</taxon>
        <taxon>Streptococcaceae</taxon>
        <taxon>Lactococcus</taxon>
    </lineage>
</organism>
<dbReference type="CDD" id="cd04496">
    <property type="entry name" value="SSB_OBF"/>
    <property type="match status" value="1"/>
</dbReference>
<keyword evidence="6" id="KW-1185">Reference proteome</keyword>
<evidence type="ECO:0000256" key="3">
    <source>
        <dbReference type="RuleBase" id="RU000524"/>
    </source>
</evidence>
<evidence type="ECO:0000256" key="4">
    <source>
        <dbReference type="SAM" id="MobiDB-lite"/>
    </source>
</evidence>
<proteinExistence type="predicted"/>
<dbReference type="InterPro" id="IPR000424">
    <property type="entry name" value="Primosome_PriB/ssb"/>
</dbReference>
<sequence>MGTSKTVMIGRLTKDVLLNYGEYASANFNVAVPRSYKNTDGTRDADFFRMVAYRKTAELIATYAKKGSRVCLVCRPTSRKYTKEGVTHNVVEFLVEDFEMLDSTAQNKNSQAPVAPSVSQAVSTPTKEPLSLDDMSLFAGQTTQLNPHMVPDEIEDDYQW</sequence>
<evidence type="ECO:0000256" key="1">
    <source>
        <dbReference type="ARBA" id="ARBA00023125"/>
    </source>
</evidence>
<evidence type="ECO:0000313" key="6">
    <source>
        <dbReference type="Proteomes" id="UP000269374"/>
    </source>
</evidence>
<reference evidence="5 6" key="1">
    <citation type="submission" date="2018-09" db="EMBL/GenBank/DDBJ databases">
        <title>Genome sequencing of strain 1JSPR-7.</title>
        <authorList>
            <person name="Heo J."/>
            <person name="Kim S.-J."/>
            <person name="Kwon S.-W."/>
        </authorList>
    </citation>
    <scope>NUCLEOTIDE SEQUENCE [LARGE SCALE GENOMIC DNA]</scope>
    <source>
        <strain evidence="5 6">1JSPR-7</strain>
    </source>
</reference>
<dbReference type="Gene3D" id="2.40.50.140">
    <property type="entry name" value="Nucleic acid-binding proteins"/>
    <property type="match status" value="1"/>
</dbReference>
<protein>
    <recommendedName>
        <fullName evidence="3">Single-stranded DNA-binding protein</fullName>
    </recommendedName>
</protein>